<accession>A0AC60NZC2</accession>
<name>A0AC60NZC2_IXOPE</name>
<reference evidence="1 2" key="1">
    <citation type="journal article" date="2020" name="Cell">
        <title>Large-Scale Comparative Analyses of Tick Genomes Elucidate Their Genetic Diversity and Vector Capacities.</title>
        <authorList>
            <consortium name="Tick Genome and Microbiome Consortium (TIGMIC)"/>
            <person name="Jia N."/>
            <person name="Wang J."/>
            <person name="Shi W."/>
            <person name="Du L."/>
            <person name="Sun Y."/>
            <person name="Zhan W."/>
            <person name="Jiang J.F."/>
            <person name="Wang Q."/>
            <person name="Zhang B."/>
            <person name="Ji P."/>
            <person name="Bell-Sakyi L."/>
            <person name="Cui X.M."/>
            <person name="Yuan T.T."/>
            <person name="Jiang B.G."/>
            <person name="Yang W.F."/>
            <person name="Lam T.T."/>
            <person name="Chang Q.C."/>
            <person name="Ding S.J."/>
            <person name="Wang X.J."/>
            <person name="Zhu J.G."/>
            <person name="Ruan X.D."/>
            <person name="Zhao L."/>
            <person name="Wei J.T."/>
            <person name="Ye R.Z."/>
            <person name="Que T.C."/>
            <person name="Du C.H."/>
            <person name="Zhou Y.H."/>
            <person name="Cheng J.X."/>
            <person name="Dai P.F."/>
            <person name="Guo W.B."/>
            <person name="Han X.H."/>
            <person name="Huang E.J."/>
            <person name="Li L.F."/>
            <person name="Wei W."/>
            <person name="Gao Y.C."/>
            <person name="Liu J.Z."/>
            <person name="Shao H.Z."/>
            <person name="Wang X."/>
            <person name="Wang C.C."/>
            <person name="Yang T.C."/>
            <person name="Huo Q.B."/>
            <person name="Li W."/>
            <person name="Chen H.Y."/>
            <person name="Chen S.E."/>
            <person name="Zhou L.G."/>
            <person name="Ni X.B."/>
            <person name="Tian J.H."/>
            <person name="Sheng Y."/>
            <person name="Liu T."/>
            <person name="Pan Y.S."/>
            <person name="Xia L.Y."/>
            <person name="Li J."/>
            <person name="Zhao F."/>
            <person name="Cao W.C."/>
        </authorList>
    </citation>
    <scope>NUCLEOTIDE SEQUENCE [LARGE SCALE GENOMIC DNA]</scope>
    <source>
        <strain evidence="1">Iper-2018</strain>
    </source>
</reference>
<gene>
    <name evidence="1" type="ORF">HPB47_010456</name>
</gene>
<protein>
    <submittedName>
        <fullName evidence="1">Uncharacterized protein</fullName>
    </submittedName>
</protein>
<evidence type="ECO:0000313" key="1">
    <source>
        <dbReference type="EMBL" id="KAG0412400.1"/>
    </source>
</evidence>
<keyword evidence="2" id="KW-1185">Reference proteome</keyword>
<dbReference type="Proteomes" id="UP000805193">
    <property type="component" value="Unassembled WGS sequence"/>
</dbReference>
<organism evidence="1 2">
    <name type="scientific">Ixodes persulcatus</name>
    <name type="common">Taiga tick</name>
    <dbReference type="NCBI Taxonomy" id="34615"/>
    <lineage>
        <taxon>Eukaryota</taxon>
        <taxon>Metazoa</taxon>
        <taxon>Ecdysozoa</taxon>
        <taxon>Arthropoda</taxon>
        <taxon>Chelicerata</taxon>
        <taxon>Arachnida</taxon>
        <taxon>Acari</taxon>
        <taxon>Parasitiformes</taxon>
        <taxon>Ixodida</taxon>
        <taxon>Ixodoidea</taxon>
        <taxon>Ixodidae</taxon>
        <taxon>Ixodinae</taxon>
        <taxon>Ixodes</taxon>
    </lineage>
</organism>
<dbReference type="EMBL" id="JABSTQ010011350">
    <property type="protein sequence ID" value="KAG0412400.1"/>
    <property type="molecule type" value="Genomic_DNA"/>
</dbReference>
<evidence type="ECO:0000313" key="2">
    <source>
        <dbReference type="Proteomes" id="UP000805193"/>
    </source>
</evidence>
<comment type="caution">
    <text evidence="1">The sequence shown here is derived from an EMBL/GenBank/DDBJ whole genome shotgun (WGS) entry which is preliminary data.</text>
</comment>
<proteinExistence type="predicted"/>
<sequence>MLVTVTSAPSRSIVVRRGLEHHRWGALGVMLSKTEHNHPVSKATYEQLAKQRALPEEVKGEVQEQVNLKANKKLIKQKIQQVTGHVVLLKDLSNLASSLKPLKKNDLQETVEMVQRLQFPKKIMPSSAYFRLCRTLQALQTLAQRDFPPTLSRYYSKVTQAPSECCSSSSS</sequence>